<feature type="transmembrane region" description="Helical" evidence="12">
    <location>
        <begin position="64"/>
        <end position="89"/>
    </location>
</feature>
<feature type="transmembrane region" description="Helical" evidence="12">
    <location>
        <begin position="23"/>
        <end position="52"/>
    </location>
</feature>
<dbReference type="Pfam" id="PF00001">
    <property type="entry name" value="7tm_1"/>
    <property type="match status" value="1"/>
</dbReference>
<evidence type="ECO:0000256" key="3">
    <source>
        <dbReference type="ARBA" id="ARBA00022692"/>
    </source>
</evidence>
<dbReference type="RefSeq" id="XP_015183149.1">
    <property type="nucleotide sequence ID" value="XM_015327663.1"/>
</dbReference>
<name>A0ABM1ISG2_POLDO</name>
<dbReference type="InterPro" id="IPR000276">
    <property type="entry name" value="GPCR_Rhodpsn"/>
</dbReference>
<keyword evidence="3 11" id="KW-0812">Transmembrane</keyword>
<proteinExistence type="inferred from homology"/>
<dbReference type="PRINTS" id="PR00237">
    <property type="entry name" value="GPCRRHODOPSN"/>
</dbReference>
<evidence type="ECO:0000256" key="9">
    <source>
        <dbReference type="ARBA" id="ARBA00023224"/>
    </source>
</evidence>
<keyword evidence="6 12" id="KW-0472">Membrane</keyword>
<keyword evidence="10" id="KW-0716">Sensory transduction</keyword>
<keyword evidence="8" id="KW-0325">Glycoprotein</keyword>
<sequence length="333" mass="36330">MSMSPYLRETNHMNDTVNEEISAGIYVGASIALGIIGFFGFTLNLIVAIIIVKDAQSLWTPVNVILFNLVVGDFLVAALGNPLAMTSAITSGWYWGYDMCLWYAWFMSTLGFASIGNLTVMAVERWLLITRPMKALSIRHAVFLAFAVWIYALSLSLPPLFGWGSYGPEAGNVSCSVSWEVHDSATNSDSYIGFLFTLGLVLPVVIIVTSYFAILTTTIKVERKAGARGRREAKVTRMVALMISAFLIAWSPYAALALAAQYFNAKPSPSVAVLPALLAKSSICYNPIIYAGLNTQFPRSLKKILGIRDIGVGTNGSQQTALTTFVNKQEQKH</sequence>
<evidence type="ECO:0000313" key="15">
    <source>
        <dbReference type="RefSeq" id="XP_015183149.1"/>
    </source>
</evidence>
<feature type="transmembrane region" description="Helical" evidence="12">
    <location>
        <begin position="272"/>
        <end position="293"/>
    </location>
</feature>
<evidence type="ECO:0000256" key="11">
    <source>
        <dbReference type="RuleBase" id="RU000688"/>
    </source>
</evidence>
<keyword evidence="14" id="KW-1185">Reference proteome</keyword>
<feature type="transmembrane region" description="Helical" evidence="12">
    <location>
        <begin position="191"/>
        <end position="214"/>
    </location>
</feature>
<keyword evidence="4 12" id="KW-1133">Transmembrane helix</keyword>
<feature type="transmembrane region" description="Helical" evidence="12">
    <location>
        <begin position="101"/>
        <end position="120"/>
    </location>
</feature>
<dbReference type="PANTHER" id="PTHR24240">
    <property type="entry name" value="OPSIN"/>
    <property type="match status" value="1"/>
</dbReference>
<evidence type="ECO:0000256" key="7">
    <source>
        <dbReference type="ARBA" id="ARBA00023170"/>
    </source>
</evidence>
<gene>
    <name evidence="15" type="primary">LOC107069937</name>
</gene>
<feature type="transmembrane region" description="Helical" evidence="12">
    <location>
        <begin position="235"/>
        <end position="260"/>
    </location>
</feature>
<keyword evidence="7 11" id="KW-0675">Receptor</keyword>
<evidence type="ECO:0000313" key="14">
    <source>
        <dbReference type="Proteomes" id="UP000694924"/>
    </source>
</evidence>
<dbReference type="GeneID" id="107069937"/>
<feature type="domain" description="G-protein coupled receptors family 1 profile" evidence="13">
    <location>
        <begin position="43"/>
        <end position="290"/>
    </location>
</feature>
<dbReference type="CDD" id="cd14969">
    <property type="entry name" value="7tmA_Opsins_type2_animals"/>
    <property type="match status" value="1"/>
</dbReference>
<dbReference type="InterPro" id="IPR050125">
    <property type="entry name" value="GPCR_opsins"/>
</dbReference>
<accession>A0ABM1ISG2</accession>
<evidence type="ECO:0000259" key="13">
    <source>
        <dbReference type="PROSITE" id="PS50262"/>
    </source>
</evidence>
<keyword evidence="5 11" id="KW-0297">G-protein coupled receptor</keyword>
<evidence type="ECO:0000256" key="4">
    <source>
        <dbReference type="ARBA" id="ARBA00022989"/>
    </source>
</evidence>
<evidence type="ECO:0000256" key="2">
    <source>
        <dbReference type="ARBA" id="ARBA00010663"/>
    </source>
</evidence>
<evidence type="ECO:0000256" key="10">
    <source>
        <dbReference type="ARBA" id="ARBA00023305"/>
    </source>
</evidence>
<comment type="similarity">
    <text evidence="2 11">Belongs to the G-protein coupled receptor 1 family.</text>
</comment>
<evidence type="ECO:0000256" key="6">
    <source>
        <dbReference type="ARBA" id="ARBA00023136"/>
    </source>
</evidence>
<evidence type="ECO:0000256" key="1">
    <source>
        <dbReference type="ARBA" id="ARBA00004141"/>
    </source>
</evidence>
<evidence type="ECO:0000256" key="8">
    <source>
        <dbReference type="ARBA" id="ARBA00023180"/>
    </source>
</evidence>
<protein>
    <submittedName>
        <fullName evidence="15">Pinopsin-like</fullName>
    </submittedName>
</protein>
<dbReference type="PROSITE" id="PS50262">
    <property type="entry name" value="G_PROTEIN_RECEP_F1_2"/>
    <property type="match status" value="1"/>
</dbReference>
<dbReference type="InterPro" id="IPR017452">
    <property type="entry name" value="GPCR_Rhodpsn_7TM"/>
</dbReference>
<evidence type="ECO:0000256" key="12">
    <source>
        <dbReference type="SAM" id="Phobius"/>
    </source>
</evidence>
<comment type="subcellular location">
    <subcellularLocation>
        <location evidence="1">Membrane</location>
        <topology evidence="1">Multi-pass membrane protein</topology>
    </subcellularLocation>
</comment>
<dbReference type="SUPFAM" id="SSF81321">
    <property type="entry name" value="Family A G protein-coupled receptor-like"/>
    <property type="match status" value="1"/>
</dbReference>
<dbReference type="Proteomes" id="UP000694924">
    <property type="component" value="Unplaced"/>
</dbReference>
<keyword evidence="9 11" id="KW-0807">Transducer</keyword>
<feature type="transmembrane region" description="Helical" evidence="12">
    <location>
        <begin position="141"/>
        <end position="161"/>
    </location>
</feature>
<reference evidence="15" key="1">
    <citation type="submission" date="2025-08" db="UniProtKB">
        <authorList>
            <consortium name="RefSeq"/>
        </authorList>
    </citation>
    <scope>IDENTIFICATION</scope>
    <source>
        <tissue evidence="15">Whole body</tissue>
    </source>
</reference>
<dbReference type="PROSITE" id="PS00237">
    <property type="entry name" value="G_PROTEIN_RECEP_F1_1"/>
    <property type="match status" value="1"/>
</dbReference>
<organism evidence="14 15">
    <name type="scientific">Polistes dominula</name>
    <name type="common">European paper wasp</name>
    <name type="synonym">Vespa dominula</name>
    <dbReference type="NCBI Taxonomy" id="743375"/>
    <lineage>
        <taxon>Eukaryota</taxon>
        <taxon>Metazoa</taxon>
        <taxon>Ecdysozoa</taxon>
        <taxon>Arthropoda</taxon>
        <taxon>Hexapoda</taxon>
        <taxon>Insecta</taxon>
        <taxon>Pterygota</taxon>
        <taxon>Neoptera</taxon>
        <taxon>Endopterygota</taxon>
        <taxon>Hymenoptera</taxon>
        <taxon>Apocrita</taxon>
        <taxon>Aculeata</taxon>
        <taxon>Vespoidea</taxon>
        <taxon>Vespidae</taxon>
        <taxon>Polistinae</taxon>
        <taxon>Polistini</taxon>
        <taxon>Polistes</taxon>
    </lineage>
</organism>
<keyword evidence="10" id="KW-0844">Vision</keyword>
<dbReference type="Gene3D" id="1.20.1070.10">
    <property type="entry name" value="Rhodopsin 7-helix transmembrane proteins"/>
    <property type="match status" value="1"/>
</dbReference>
<evidence type="ECO:0000256" key="5">
    <source>
        <dbReference type="ARBA" id="ARBA00023040"/>
    </source>
</evidence>